<name>A0AAV4HNX4_9GAST</name>
<dbReference type="EMBL" id="BMAT01002063">
    <property type="protein sequence ID" value="GFR98420.1"/>
    <property type="molecule type" value="Genomic_DNA"/>
</dbReference>
<dbReference type="GO" id="GO:0008270">
    <property type="term" value="F:zinc ion binding"/>
    <property type="evidence" value="ECO:0007669"/>
    <property type="project" value="UniProtKB-KW"/>
</dbReference>
<dbReference type="GO" id="GO:0000977">
    <property type="term" value="F:RNA polymerase II transcription regulatory region sequence-specific DNA binding"/>
    <property type="evidence" value="ECO:0007669"/>
    <property type="project" value="TreeGrafter"/>
</dbReference>
<dbReference type="InterPro" id="IPR036236">
    <property type="entry name" value="Znf_C2H2_sf"/>
</dbReference>
<keyword evidence="2" id="KW-0677">Repeat</keyword>
<feature type="domain" description="C2H2-type" evidence="7">
    <location>
        <begin position="507"/>
        <end position="535"/>
    </location>
</feature>
<evidence type="ECO:0000313" key="9">
    <source>
        <dbReference type="Proteomes" id="UP000762676"/>
    </source>
</evidence>
<evidence type="ECO:0000256" key="4">
    <source>
        <dbReference type="ARBA" id="ARBA00022833"/>
    </source>
</evidence>
<evidence type="ECO:0000256" key="3">
    <source>
        <dbReference type="ARBA" id="ARBA00022771"/>
    </source>
</evidence>
<feature type="domain" description="C2H2-type" evidence="7">
    <location>
        <begin position="480"/>
        <end position="502"/>
    </location>
</feature>
<dbReference type="GO" id="GO:0000981">
    <property type="term" value="F:DNA-binding transcription factor activity, RNA polymerase II-specific"/>
    <property type="evidence" value="ECO:0007669"/>
    <property type="project" value="TreeGrafter"/>
</dbReference>
<dbReference type="SMART" id="SM00355">
    <property type="entry name" value="ZnF_C2H2"/>
    <property type="match status" value="3"/>
</dbReference>
<dbReference type="GO" id="GO:0005634">
    <property type="term" value="C:nucleus"/>
    <property type="evidence" value="ECO:0007669"/>
    <property type="project" value="TreeGrafter"/>
</dbReference>
<organism evidence="8 9">
    <name type="scientific">Elysia marginata</name>
    <dbReference type="NCBI Taxonomy" id="1093978"/>
    <lineage>
        <taxon>Eukaryota</taxon>
        <taxon>Metazoa</taxon>
        <taxon>Spiralia</taxon>
        <taxon>Lophotrochozoa</taxon>
        <taxon>Mollusca</taxon>
        <taxon>Gastropoda</taxon>
        <taxon>Heterobranchia</taxon>
        <taxon>Euthyneura</taxon>
        <taxon>Panpulmonata</taxon>
        <taxon>Sacoglossa</taxon>
        <taxon>Placobranchoidea</taxon>
        <taxon>Plakobranchidae</taxon>
        <taxon>Elysia</taxon>
    </lineage>
</organism>
<feature type="region of interest" description="Disordered" evidence="6">
    <location>
        <begin position="207"/>
        <end position="372"/>
    </location>
</feature>
<dbReference type="PANTHER" id="PTHR24409:SF295">
    <property type="entry name" value="AZ2-RELATED"/>
    <property type="match status" value="1"/>
</dbReference>
<gene>
    <name evidence="8" type="ORF">ElyMa_001019300</name>
</gene>
<evidence type="ECO:0000313" key="8">
    <source>
        <dbReference type="EMBL" id="GFR98420.1"/>
    </source>
</evidence>
<keyword evidence="4" id="KW-0862">Zinc</keyword>
<dbReference type="SUPFAM" id="SSF57667">
    <property type="entry name" value="beta-beta-alpha zinc fingers"/>
    <property type="match status" value="1"/>
</dbReference>
<feature type="compositionally biased region" description="Basic residues" evidence="6">
    <location>
        <begin position="412"/>
        <end position="421"/>
    </location>
</feature>
<keyword evidence="1" id="KW-0479">Metal-binding</keyword>
<dbReference type="Proteomes" id="UP000762676">
    <property type="component" value="Unassembled WGS sequence"/>
</dbReference>
<feature type="compositionally biased region" description="Polar residues" evidence="6">
    <location>
        <begin position="211"/>
        <end position="238"/>
    </location>
</feature>
<keyword evidence="9" id="KW-1185">Reference proteome</keyword>
<feature type="compositionally biased region" description="Polar residues" evidence="6">
    <location>
        <begin position="117"/>
        <end position="126"/>
    </location>
</feature>
<dbReference type="FunFam" id="3.30.160.60:FF:000446">
    <property type="entry name" value="Zinc finger protein"/>
    <property type="match status" value="1"/>
</dbReference>
<dbReference type="PROSITE" id="PS00028">
    <property type="entry name" value="ZINC_FINGER_C2H2_1"/>
    <property type="match status" value="2"/>
</dbReference>
<proteinExistence type="predicted"/>
<comment type="caution">
    <text evidence="8">The sequence shown here is derived from an EMBL/GenBank/DDBJ whole genome shotgun (WGS) entry which is preliminary data.</text>
</comment>
<evidence type="ECO:0000256" key="5">
    <source>
        <dbReference type="PROSITE-ProRule" id="PRU00042"/>
    </source>
</evidence>
<evidence type="ECO:0000256" key="2">
    <source>
        <dbReference type="ARBA" id="ARBA00022737"/>
    </source>
</evidence>
<dbReference type="Pfam" id="PF00096">
    <property type="entry name" value="zf-C2H2"/>
    <property type="match status" value="2"/>
</dbReference>
<sequence>MSELQVDVAVANRFISSLSKSLQALCHGCMDFDSGIEIVGYININIDCGSKVDYVLNEKVLKSTTNSMTFVSNSFLAKKDTPKQTRDGACSPIPELRPQHQTPYYRGAYQGPRSSMHFGQSHSYHGSQKRAWPGTERDWRMSPKKYRGGRMGHHPSYTTASTSLNTTHAPSPLPVSQTADADFKIPMSSEGNPLSNTAQSAVNVKKEVMDSDNTQQSELDQTSTEQSGEESLQTSQMNIKKDPDAESIQNPPETQTDQTNESTSCDASDSDFKGTFLHPGSDPSNTENNGDVGTSDGSALESTEQTVDPANQNSSLLPEQGDGSNISGEYGATNDNFPESVPSGSGEFGETVGDESYSQSAYSDAGEGSNDGGQFEVIEIEDEDEDMQGLFGDTRENDKAIRKRRYRRALKTAKRMQRKMSQRATSESRDWSGTNKQRGSVEICSFCRIALPMGTTYQQHFDEVHMLDRGDSDLMNPYPYTCEICQKTFVTKERLRQHSKVHDTVLYSCFVCDVKFKHKKNIKRHIETTHGLKKCSSCMALFTKGEQFDSHVLTCINFEKGDIQLQEAFESLQTY</sequence>
<feature type="compositionally biased region" description="Polar residues" evidence="6">
    <location>
        <begin position="282"/>
        <end position="337"/>
    </location>
</feature>
<feature type="region of interest" description="Disordered" evidence="6">
    <location>
        <begin position="117"/>
        <end position="177"/>
    </location>
</feature>
<protein>
    <submittedName>
        <fullName evidence="8">Zinc finger and BTB domain-containing protein 14</fullName>
    </submittedName>
</protein>
<feature type="compositionally biased region" description="Polar residues" evidence="6">
    <location>
        <begin position="156"/>
        <end position="177"/>
    </location>
</feature>
<dbReference type="PANTHER" id="PTHR24409">
    <property type="entry name" value="ZINC FINGER PROTEIN 142"/>
    <property type="match status" value="1"/>
</dbReference>
<evidence type="ECO:0000256" key="1">
    <source>
        <dbReference type="ARBA" id="ARBA00022723"/>
    </source>
</evidence>
<feature type="compositionally biased region" description="Basic residues" evidence="6">
    <location>
        <begin position="142"/>
        <end position="153"/>
    </location>
</feature>
<evidence type="ECO:0000256" key="6">
    <source>
        <dbReference type="SAM" id="MobiDB-lite"/>
    </source>
</evidence>
<feature type="compositionally biased region" description="Polar residues" evidence="6">
    <location>
        <begin position="247"/>
        <end position="267"/>
    </location>
</feature>
<reference evidence="8 9" key="1">
    <citation type="journal article" date="2021" name="Elife">
        <title>Chloroplast acquisition without the gene transfer in kleptoplastic sea slugs, Plakobranchus ocellatus.</title>
        <authorList>
            <person name="Maeda T."/>
            <person name="Takahashi S."/>
            <person name="Yoshida T."/>
            <person name="Shimamura S."/>
            <person name="Takaki Y."/>
            <person name="Nagai Y."/>
            <person name="Toyoda A."/>
            <person name="Suzuki Y."/>
            <person name="Arimoto A."/>
            <person name="Ishii H."/>
            <person name="Satoh N."/>
            <person name="Nishiyama T."/>
            <person name="Hasebe M."/>
            <person name="Maruyama T."/>
            <person name="Minagawa J."/>
            <person name="Obokata J."/>
            <person name="Shigenobu S."/>
        </authorList>
    </citation>
    <scope>NUCLEOTIDE SEQUENCE [LARGE SCALE GENOMIC DNA]</scope>
</reference>
<keyword evidence="3 5" id="KW-0863">Zinc-finger</keyword>
<evidence type="ECO:0000259" key="7">
    <source>
        <dbReference type="PROSITE" id="PS50157"/>
    </source>
</evidence>
<dbReference type="InterPro" id="IPR013087">
    <property type="entry name" value="Znf_C2H2_type"/>
</dbReference>
<dbReference type="PROSITE" id="PS50157">
    <property type="entry name" value="ZINC_FINGER_C2H2_2"/>
    <property type="match status" value="2"/>
</dbReference>
<dbReference type="AlphaFoldDB" id="A0AAV4HNX4"/>
<dbReference type="Gene3D" id="3.30.160.60">
    <property type="entry name" value="Classic Zinc Finger"/>
    <property type="match status" value="1"/>
</dbReference>
<feature type="region of interest" description="Disordered" evidence="6">
    <location>
        <begin position="412"/>
        <end position="434"/>
    </location>
</feature>
<accession>A0AAV4HNX4</accession>